<dbReference type="InterPro" id="IPR029063">
    <property type="entry name" value="SAM-dependent_MTases_sf"/>
</dbReference>
<dbReference type="InterPro" id="IPR050390">
    <property type="entry name" value="C5-Methyltransferase"/>
</dbReference>
<evidence type="ECO:0000256" key="10">
    <source>
        <dbReference type="RuleBase" id="RU000417"/>
    </source>
</evidence>
<dbReference type="Pfam" id="PF01426">
    <property type="entry name" value="BAH"/>
    <property type="match status" value="1"/>
</dbReference>
<evidence type="ECO:0000313" key="13">
    <source>
        <dbReference type="Proteomes" id="UP000887458"/>
    </source>
</evidence>
<reference evidence="12 13" key="2">
    <citation type="journal article" date="2022" name="Mol. Biol. Evol.">
        <title>Comparative Genomics Reveals Insights into the Divergent Evolution of Astigmatic Mites and Household Pest Adaptations.</title>
        <authorList>
            <person name="Xiong Q."/>
            <person name="Wan A.T."/>
            <person name="Liu X."/>
            <person name="Fung C.S."/>
            <person name="Xiao X."/>
            <person name="Malainual N."/>
            <person name="Hou J."/>
            <person name="Wang L."/>
            <person name="Wang M."/>
            <person name="Yang K.Y."/>
            <person name="Cui Y."/>
            <person name="Leung E.L."/>
            <person name="Nong W."/>
            <person name="Shin S.K."/>
            <person name="Au S.W."/>
            <person name="Jeong K.Y."/>
            <person name="Chew F.T."/>
            <person name="Hui J.H."/>
            <person name="Leung T.F."/>
            <person name="Tungtrongchitr A."/>
            <person name="Zhong N."/>
            <person name="Liu Z."/>
            <person name="Tsui S.K."/>
        </authorList>
    </citation>
    <scope>NUCLEOTIDE SEQUENCE [LARGE SCALE GENOMIC DNA]</scope>
    <source>
        <strain evidence="12">Derp</strain>
    </source>
</reference>
<dbReference type="Gene3D" id="3.40.50.150">
    <property type="entry name" value="Vaccinia Virus protein VP39"/>
    <property type="match status" value="1"/>
</dbReference>
<keyword evidence="13" id="KW-1185">Reference proteome</keyword>
<evidence type="ECO:0000313" key="12">
    <source>
        <dbReference type="EMBL" id="KAH9422326.1"/>
    </source>
</evidence>
<gene>
    <name evidence="12" type="primary">DNMT1</name>
    <name evidence="12" type="ORF">DERP_002623</name>
</gene>
<comment type="subcellular location">
    <subcellularLocation>
        <location evidence="1">Nucleus</location>
    </subcellularLocation>
</comment>
<dbReference type="PRINTS" id="PR00105">
    <property type="entry name" value="C5METTRFRASE"/>
</dbReference>
<evidence type="ECO:0000256" key="4">
    <source>
        <dbReference type="ARBA" id="ARBA00022691"/>
    </source>
</evidence>
<dbReference type="PROSITE" id="PS00094">
    <property type="entry name" value="C5_MTASE_1"/>
    <property type="match status" value="1"/>
</dbReference>
<dbReference type="Pfam" id="PF12047">
    <property type="entry name" value="DNMT1-RFD"/>
    <property type="match status" value="1"/>
</dbReference>
<keyword evidence="7" id="KW-0539">Nucleus</keyword>
<dbReference type="PANTHER" id="PTHR10629:SF52">
    <property type="entry name" value="DNA (CYTOSINE-5)-METHYLTRANSFERASE 1"/>
    <property type="match status" value="1"/>
</dbReference>
<evidence type="ECO:0000256" key="9">
    <source>
        <dbReference type="RuleBase" id="RU000416"/>
    </source>
</evidence>
<dbReference type="Proteomes" id="UP000887458">
    <property type="component" value="Unassembled WGS sequence"/>
</dbReference>
<dbReference type="Pfam" id="PF00145">
    <property type="entry name" value="DNA_methylase"/>
    <property type="match status" value="1"/>
</dbReference>
<dbReference type="Gene3D" id="1.10.10.2230">
    <property type="match status" value="1"/>
</dbReference>
<organism evidence="12 13">
    <name type="scientific">Dermatophagoides pteronyssinus</name>
    <name type="common">European house dust mite</name>
    <dbReference type="NCBI Taxonomy" id="6956"/>
    <lineage>
        <taxon>Eukaryota</taxon>
        <taxon>Metazoa</taxon>
        <taxon>Ecdysozoa</taxon>
        <taxon>Arthropoda</taxon>
        <taxon>Chelicerata</taxon>
        <taxon>Arachnida</taxon>
        <taxon>Acari</taxon>
        <taxon>Acariformes</taxon>
        <taxon>Sarcoptiformes</taxon>
        <taxon>Astigmata</taxon>
        <taxon>Psoroptidia</taxon>
        <taxon>Analgoidea</taxon>
        <taxon>Pyroglyphidae</taxon>
        <taxon>Dermatophagoidinae</taxon>
        <taxon>Dermatophagoides</taxon>
    </lineage>
</organism>
<evidence type="ECO:0000256" key="3">
    <source>
        <dbReference type="ARBA" id="ARBA00022679"/>
    </source>
</evidence>
<dbReference type="PROSITE" id="PS51679">
    <property type="entry name" value="SAM_MT_C5"/>
    <property type="match status" value="1"/>
</dbReference>
<feature type="active site" evidence="8">
    <location>
        <position position="712"/>
    </location>
</feature>
<dbReference type="Gene3D" id="3.90.120.10">
    <property type="entry name" value="DNA Methylase, subunit A, domain 2"/>
    <property type="match status" value="1"/>
</dbReference>
<accession>A0ABQ8JI87</accession>
<keyword evidence="2 8" id="KW-0489">Methyltransferase</keyword>
<keyword evidence="5" id="KW-0677">Repeat</keyword>
<dbReference type="InterPro" id="IPR001025">
    <property type="entry name" value="BAH_dom"/>
</dbReference>
<evidence type="ECO:0000256" key="7">
    <source>
        <dbReference type="ARBA" id="ARBA00023242"/>
    </source>
</evidence>
<evidence type="ECO:0000256" key="8">
    <source>
        <dbReference type="PROSITE-ProRule" id="PRU01016"/>
    </source>
</evidence>
<feature type="domain" description="BAH" evidence="11">
    <location>
        <begin position="479"/>
        <end position="604"/>
    </location>
</feature>
<sequence length="1126" mass="131397">MAKRKISSEFQCLYCEQSSSTGEEDVVEELIALTDQRFQPAEGSNLDDLNLSITDFIIHDQNGLCSLEHSSLENGDQIYVCGRLKRICSSDDDQDDQDDSSMMTTVVKKIGPLNEWWFSGFDGSDSLLIGIESQYACYLLKSPPHNIYKELFKELNTKMMLTKKIIEILQENPDTNLDELLSKLPDQSSSLLMTGINFIIQQIRSYDSSRDSDELCISDTRIFQILNEIAKSNILSKDLPPMLSLNQKIQNFPDQTTILNNVNTKNSVRILDGIFQNIIRYRFGQKKDSMVSSCKQFLSSNIEIGTFIRYPIDNHYQYGRIIRKYTDSKSFVHLNHYLLGQDTILGETISKNILFATKNCQDIHLTFSFETIVVKFCQTFPETNSSETPNEFSCHQIYDRKRCTFESLVAKSSIDCFGCCCEKIDETTSYSVGDCVLLQRNDCRDIELPLYSYFNDNNINSSHTNEEKFDRKLYPEKWRKKCRTDSLEVPNPNDDSILSGFNVGYVEEIIPNEKESGGNRLKLKIFYRPENIFKKFKDYQKCDYNLLFWSNRTMIVETSAIHRKCHVIFAKDNIVTTTNMVNQDEFFYFNQQYDHIDNRILSFEESNELKFPENFHSNDHSKFLGKFQILDLFSGCGGLSYGFSKFAQKLFSIEKDKQTAQTFKCNFVDSTVFNVDANLILNFLINNANQEEEFLSESLPENIDIIIGGPPCQGFSEMNRFSQTEYSLFKRSLLVCYLNFLEFYRPKYFVFENVYNMILYGKSLIFKIFCSFLIQIGYQIRVIISQAGCYGLPQQRRRLFIIGARYDQGKLPKFPKPTHQFNDSKSMIFKINGGEKFDPFDGHRGAYRTITIDDAISDLPTLNDDDYFVDMIREYKCEPQCSYQREMRKNQQQQNSVRDHYCKKLSELNIERIRRIPREISADWRDLPNIRIRLSDGKIIEKLRYDDHHRHRSKQTKTLIPWCLANTADKNNNWQGQYGRLSWQGHFPTIVTNPDPITSQGRVIHPDQNRIISIREMARSQGFPDDFIFRNGSVADKYRQIGNAVPPLSVVIRNVNQRNSSHYIGYRELNYDPARPKQKMMAEFLAGIMYWWIGWHFITDWRHLVGEFIWPQRSEWTNKELGIPEK</sequence>
<evidence type="ECO:0000259" key="11">
    <source>
        <dbReference type="PROSITE" id="PS51038"/>
    </source>
</evidence>
<dbReference type="InterPro" id="IPR018117">
    <property type="entry name" value="C5_DNA_meth_AS"/>
</dbReference>
<comment type="caution">
    <text evidence="12">The sequence shown here is derived from an EMBL/GenBank/DDBJ whole genome shotgun (WGS) entry which is preliminary data.</text>
</comment>
<dbReference type="InterPro" id="IPR026627">
    <property type="entry name" value="NDUFB2_animal"/>
</dbReference>
<dbReference type="SUPFAM" id="SSF53335">
    <property type="entry name" value="S-adenosyl-L-methionine-dependent methyltransferases"/>
    <property type="match status" value="1"/>
</dbReference>
<dbReference type="PANTHER" id="PTHR10629">
    <property type="entry name" value="CYTOSINE-SPECIFIC METHYLTRANSFERASE"/>
    <property type="match status" value="1"/>
</dbReference>
<dbReference type="InterPro" id="IPR001525">
    <property type="entry name" value="C5_MeTfrase"/>
</dbReference>
<reference evidence="12 13" key="1">
    <citation type="journal article" date="2018" name="J. Allergy Clin. Immunol.">
        <title>High-quality assembly of Dermatophagoides pteronyssinus genome and transcriptome reveals a wide range of novel allergens.</title>
        <authorList>
            <person name="Liu X.Y."/>
            <person name="Yang K.Y."/>
            <person name="Wang M.Q."/>
            <person name="Kwok J.S."/>
            <person name="Zeng X."/>
            <person name="Yang Z."/>
            <person name="Xiao X.J."/>
            <person name="Lau C.P."/>
            <person name="Li Y."/>
            <person name="Huang Z.M."/>
            <person name="Ba J.G."/>
            <person name="Yim A.K."/>
            <person name="Ouyang C.Y."/>
            <person name="Ngai S.M."/>
            <person name="Chan T.F."/>
            <person name="Leung E.L."/>
            <person name="Liu L."/>
            <person name="Liu Z.G."/>
            <person name="Tsui S.K."/>
        </authorList>
    </citation>
    <scope>NUCLEOTIDE SEQUENCE [LARGE SCALE GENOMIC DNA]</scope>
    <source>
        <strain evidence="12">Derp</strain>
    </source>
</reference>
<dbReference type="InterPro" id="IPR022702">
    <property type="entry name" value="Cytosine_MeTrfase1_RFD"/>
</dbReference>
<evidence type="ECO:0000256" key="1">
    <source>
        <dbReference type="ARBA" id="ARBA00004123"/>
    </source>
</evidence>
<proteinExistence type="inferred from homology"/>
<dbReference type="PIRSF" id="PIRSF037404">
    <property type="entry name" value="DNMT1"/>
    <property type="match status" value="1"/>
</dbReference>
<evidence type="ECO:0000256" key="5">
    <source>
        <dbReference type="ARBA" id="ARBA00022737"/>
    </source>
</evidence>
<dbReference type="NCBIfam" id="TIGR00675">
    <property type="entry name" value="dcm"/>
    <property type="match status" value="1"/>
</dbReference>
<name>A0ABQ8JI87_DERPT</name>
<dbReference type="Pfam" id="PF14813">
    <property type="entry name" value="NADH_B2"/>
    <property type="match status" value="1"/>
</dbReference>
<dbReference type="PROSITE" id="PS51038">
    <property type="entry name" value="BAH"/>
    <property type="match status" value="1"/>
</dbReference>
<keyword evidence="4 8" id="KW-0949">S-adenosyl-L-methionine</keyword>
<dbReference type="EC" id="2.1.1.37" evidence="10"/>
<evidence type="ECO:0000256" key="6">
    <source>
        <dbReference type="ARBA" id="ARBA00023125"/>
    </source>
</evidence>
<dbReference type="Gene3D" id="2.30.30.490">
    <property type="match status" value="2"/>
</dbReference>
<keyword evidence="6" id="KW-0238">DNA-binding</keyword>
<protein>
    <recommendedName>
        <fullName evidence="10">Cytosine-specific methyltransferase</fullName>
        <ecNumber evidence="10">2.1.1.37</ecNumber>
    </recommendedName>
</protein>
<dbReference type="InterPro" id="IPR043151">
    <property type="entry name" value="BAH_sf"/>
</dbReference>
<dbReference type="SMART" id="SM00439">
    <property type="entry name" value="BAH"/>
    <property type="match status" value="1"/>
</dbReference>
<comment type="catalytic activity">
    <reaction evidence="10">
        <text>a 2'-deoxycytidine in DNA + S-adenosyl-L-methionine = a 5-methyl-2'-deoxycytidine in DNA + S-adenosyl-L-homocysteine + H(+)</text>
        <dbReference type="Rhea" id="RHEA:13681"/>
        <dbReference type="Rhea" id="RHEA-COMP:11369"/>
        <dbReference type="Rhea" id="RHEA-COMP:11370"/>
        <dbReference type="ChEBI" id="CHEBI:15378"/>
        <dbReference type="ChEBI" id="CHEBI:57856"/>
        <dbReference type="ChEBI" id="CHEBI:59789"/>
        <dbReference type="ChEBI" id="CHEBI:85452"/>
        <dbReference type="ChEBI" id="CHEBI:85454"/>
        <dbReference type="EC" id="2.1.1.37"/>
    </reaction>
</comment>
<comment type="similarity">
    <text evidence="8 9">Belongs to the class I-like SAM-binding methyltransferase superfamily. C5-methyltransferase family.</text>
</comment>
<dbReference type="EMBL" id="NJHN03000037">
    <property type="protein sequence ID" value="KAH9422326.1"/>
    <property type="molecule type" value="Genomic_DNA"/>
</dbReference>
<evidence type="ECO:0000256" key="2">
    <source>
        <dbReference type="ARBA" id="ARBA00022603"/>
    </source>
</evidence>
<keyword evidence="3 8" id="KW-0808">Transferase</keyword>